<evidence type="ECO:0000256" key="2">
    <source>
        <dbReference type="ARBA" id="ARBA00010777"/>
    </source>
</evidence>
<dbReference type="GO" id="GO:0006915">
    <property type="term" value="P:apoptotic process"/>
    <property type="evidence" value="ECO:0007669"/>
    <property type="project" value="TreeGrafter"/>
</dbReference>
<evidence type="ECO:0000259" key="8">
    <source>
        <dbReference type="Pfam" id="PF13868"/>
    </source>
</evidence>
<comment type="similarity">
    <text evidence="2">Belongs to the TCHP family.</text>
</comment>
<dbReference type="InterPro" id="IPR043596">
    <property type="entry name" value="CFAP53/TCHP"/>
</dbReference>
<evidence type="ECO:0000256" key="1">
    <source>
        <dbReference type="ARBA" id="ARBA00004300"/>
    </source>
</evidence>
<dbReference type="Proteomes" id="UP000663832">
    <property type="component" value="Unassembled WGS sequence"/>
</dbReference>
<dbReference type="PANTHER" id="PTHR31183">
    <property type="entry name" value="TRICHOPLEIN KERATIN FILAMENT-BINDING PROTEIN FAMILY MEMBER"/>
    <property type="match status" value="1"/>
</dbReference>
<keyword evidence="11" id="KW-1185">Reference proteome</keyword>
<evidence type="ECO:0000313" key="11">
    <source>
        <dbReference type="Proteomes" id="UP000663832"/>
    </source>
</evidence>
<proteinExistence type="inferred from homology"/>
<protein>
    <recommendedName>
        <fullName evidence="3">Trichoplein keratin filament-binding protein</fullName>
    </recommendedName>
</protein>
<organism evidence="9 12">
    <name type="scientific">Adineta steineri</name>
    <dbReference type="NCBI Taxonomy" id="433720"/>
    <lineage>
        <taxon>Eukaryota</taxon>
        <taxon>Metazoa</taxon>
        <taxon>Spiralia</taxon>
        <taxon>Gnathifera</taxon>
        <taxon>Rotifera</taxon>
        <taxon>Eurotatoria</taxon>
        <taxon>Bdelloidea</taxon>
        <taxon>Adinetida</taxon>
        <taxon>Adinetidae</taxon>
        <taxon>Adineta</taxon>
    </lineage>
</organism>
<evidence type="ECO:0000313" key="12">
    <source>
        <dbReference type="Proteomes" id="UP000663877"/>
    </source>
</evidence>
<keyword evidence="4" id="KW-0963">Cytoplasm</keyword>
<accession>A0A814QJC2</accession>
<comment type="subcellular location">
    <subcellularLocation>
        <location evidence="1">Cytoplasm</location>
        <location evidence="1">Cytoskeleton</location>
        <location evidence="1">Microtubule organizing center</location>
        <location evidence="1">Centrosome</location>
    </subcellularLocation>
</comment>
<dbReference type="Pfam" id="PF13868">
    <property type="entry name" value="TPH"/>
    <property type="match status" value="1"/>
</dbReference>
<dbReference type="EMBL" id="CAJNOM010000476">
    <property type="protein sequence ID" value="CAF1459146.1"/>
    <property type="molecule type" value="Genomic_DNA"/>
</dbReference>
<feature type="domain" description="Trichohyalin-plectin-homology" evidence="8">
    <location>
        <begin position="149"/>
        <end position="481"/>
    </location>
</feature>
<evidence type="ECO:0000256" key="6">
    <source>
        <dbReference type="ARBA" id="ARBA00023212"/>
    </source>
</evidence>
<keyword evidence="6" id="KW-0206">Cytoskeleton</keyword>
<dbReference type="AlphaFoldDB" id="A0A814QJC2"/>
<feature type="coiled-coil region" evidence="7">
    <location>
        <begin position="176"/>
        <end position="295"/>
    </location>
</feature>
<dbReference type="EMBL" id="CAJNOI010000141">
    <property type="protein sequence ID" value="CAF1120900.1"/>
    <property type="molecule type" value="Genomic_DNA"/>
</dbReference>
<evidence type="ECO:0000313" key="10">
    <source>
        <dbReference type="EMBL" id="CAF1459146.1"/>
    </source>
</evidence>
<evidence type="ECO:0000256" key="7">
    <source>
        <dbReference type="SAM" id="Coils"/>
    </source>
</evidence>
<evidence type="ECO:0000256" key="4">
    <source>
        <dbReference type="ARBA" id="ARBA00022490"/>
    </source>
</evidence>
<dbReference type="InterPro" id="IPR043597">
    <property type="entry name" value="TPH_dom"/>
</dbReference>
<evidence type="ECO:0000313" key="9">
    <source>
        <dbReference type="EMBL" id="CAF1120900.1"/>
    </source>
</evidence>
<dbReference type="GO" id="GO:0045095">
    <property type="term" value="C:keratin filament"/>
    <property type="evidence" value="ECO:0007669"/>
    <property type="project" value="TreeGrafter"/>
</dbReference>
<name>A0A814QJC2_9BILA</name>
<sequence>MVLPTLQSRYAIKQLQAPQQIIQRKQEIEAEKKAQWAQTANYFKAQTRHNSVHSHWTSPTSAVISNEAYRGEQDKEEKLNKLEQRRNHLAAILEGEKLQFQNELSSIRQSSARESVPDMKMRAENLRSAREKERKAVADEKLYEHWIANDPDLRSIEQQKLQNLQPEIWSDQLNEKRLAQQEEEEMNLKYQEELRQRINEQEQLEQEEQNERKRRIDQLKYILQEQMDELRDKEEESELLKQEEERLLREQWELDQYEEAKQQMEKRYVQQDYGRQLLRQHKAKLHKRAKEVQEKLELDMKILSSIAHADEESRIEQSEQREQLRRDALHMLQQFQQQMKLEKEKEQELDSMFQEEAAKQWARREQEWEHEKELREKLMRQVMDERQEQVMEKLNALKEQQQETYEKRQALIAEMEQARKYDLIEKQKQIKEREDKKQDLQRQVSIVKQERAQSRLELEKQDALEREDKRQMDQLMRQQKAVISATAVEPKFYGRRRANWN</sequence>
<gene>
    <name evidence="9" type="ORF">BJG266_LOCUS22449</name>
    <name evidence="10" type="ORF">QVE165_LOCUS40819</name>
</gene>
<comment type="caution">
    <text evidence="9">The sequence shown here is derived from an EMBL/GenBank/DDBJ whole genome shotgun (WGS) entry which is preliminary data.</text>
</comment>
<feature type="coiled-coil region" evidence="7">
    <location>
        <begin position="72"/>
        <end position="99"/>
    </location>
</feature>
<reference evidence="9" key="1">
    <citation type="submission" date="2021-02" db="EMBL/GenBank/DDBJ databases">
        <authorList>
            <person name="Nowell W R."/>
        </authorList>
    </citation>
    <scope>NUCLEOTIDE SEQUENCE</scope>
</reference>
<evidence type="ECO:0000256" key="5">
    <source>
        <dbReference type="ARBA" id="ARBA00023054"/>
    </source>
</evidence>
<dbReference type="OrthoDB" id="6431598at2759"/>
<keyword evidence="5 7" id="KW-0175">Coiled coil</keyword>
<dbReference type="GO" id="GO:0005813">
    <property type="term" value="C:centrosome"/>
    <property type="evidence" value="ECO:0007669"/>
    <property type="project" value="UniProtKB-SubCell"/>
</dbReference>
<feature type="coiled-coil region" evidence="7">
    <location>
        <begin position="380"/>
        <end position="466"/>
    </location>
</feature>
<evidence type="ECO:0000256" key="3">
    <source>
        <dbReference type="ARBA" id="ARBA00017328"/>
    </source>
</evidence>
<dbReference type="PANTHER" id="PTHR31183:SF2">
    <property type="entry name" value="TRICHOPLEIN KERATIN FILAMENT-BINDING PROTEIN"/>
    <property type="match status" value="1"/>
</dbReference>
<dbReference type="Proteomes" id="UP000663877">
    <property type="component" value="Unassembled WGS sequence"/>
</dbReference>